<sequence>MASALSLGLAACSYDPVDEDGAAAAGSEDVSSDTLSALIASGDDLDTVKDLMNDAGLADAFDGNAPYTVFAPTDTAFDALGEDFDGGEARPALLAILREHIVPGYLTNDDIAAAIERADGSVEMQTMGGTMLTFTSDGEGVRVTTTGGEMSAMLPAGMRGANGVVYPVETVLKDFDPQT</sequence>
<dbReference type="InterPro" id="IPR000782">
    <property type="entry name" value="FAS1_domain"/>
</dbReference>
<dbReference type="SUPFAM" id="SSF82153">
    <property type="entry name" value="FAS1 domain"/>
    <property type="match status" value="1"/>
</dbReference>
<dbReference type="InterPro" id="IPR036378">
    <property type="entry name" value="FAS1_dom_sf"/>
</dbReference>
<protein>
    <recommendedName>
        <fullName evidence="1">FAS1 domain-containing protein</fullName>
    </recommendedName>
</protein>
<keyword evidence="3" id="KW-1185">Reference proteome</keyword>
<evidence type="ECO:0000313" key="2">
    <source>
        <dbReference type="EMBL" id="MXO92451.1"/>
    </source>
</evidence>
<dbReference type="OrthoDB" id="7507228at2"/>
<name>A0A844ZVX2_9SPHN</name>
<proteinExistence type="predicted"/>
<dbReference type="EMBL" id="WTYH01000001">
    <property type="protein sequence ID" value="MXO92451.1"/>
    <property type="molecule type" value="Genomic_DNA"/>
</dbReference>
<gene>
    <name evidence="2" type="ORF">GRI62_02375</name>
</gene>
<feature type="domain" description="FAS1" evidence="1">
    <location>
        <begin position="32"/>
        <end position="172"/>
    </location>
</feature>
<dbReference type="InterPro" id="IPR050904">
    <property type="entry name" value="Adhesion/Biosynth-related"/>
</dbReference>
<dbReference type="PANTHER" id="PTHR10900:SF77">
    <property type="entry name" value="FI19380P1"/>
    <property type="match status" value="1"/>
</dbReference>
<accession>A0A844ZVX2</accession>
<dbReference type="RefSeq" id="WP_160731791.1">
    <property type="nucleotide sequence ID" value="NZ_BMJK01000001.1"/>
</dbReference>
<dbReference type="AlphaFoldDB" id="A0A844ZVX2"/>
<organism evidence="2 3">
    <name type="scientific">Aurantiacibacter arachoides</name>
    <dbReference type="NCBI Taxonomy" id="1850444"/>
    <lineage>
        <taxon>Bacteria</taxon>
        <taxon>Pseudomonadati</taxon>
        <taxon>Pseudomonadota</taxon>
        <taxon>Alphaproteobacteria</taxon>
        <taxon>Sphingomonadales</taxon>
        <taxon>Erythrobacteraceae</taxon>
        <taxon>Aurantiacibacter</taxon>
    </lineage>
</organism>
<reference evidence="2 3" key="1">
    <citation type="submission" date="2019-12" db="EMBL/GenBank/DDBJ databases">
        <title>Genomic-based taxomic classification of the family Erythrobacteraceae.</title>
        <authorList>
            <person name="Xu L."/>
        </authorList>
    </citation>
    <scope>NUCLEOTIDE SEQUENCE [LARGE SCALE GENOMIC DNA]</scope>
    <source>
        <strain evidence="2 3">RC4-10-4</strain>
    </source>
</reference>
<dbReference type="Proteomes" id="UP000460626">
    <property type="component" value="Unassembled WGS sequence"/>
</dbReference>
<dbReference type="Gene3D" id="2.30.180.10">
    <property type="entry name" value="FAS1 domain"/>
    <property type="match status" value="1"/>
</dbReference>
<evidence type="ECO:0000313" key="3">
    <source>
        <dbReference type="Proteomes" id="UP000460626"/>
    </source>
</evidence>
<dbReference type="SMART" id="SM00554">
    <property type="entry name" value="FAS1"/>
    <property type="match status" value="1"/>
</dbReference>
<comment type="caution">
    <text evidence="2">The sequence shown here is derived from an EMBL/GenBank/DDBJ whole genome shotgun (WGS) entry which is preliminary data.</text>
</comment>
<dbReference type="Pfam" id="PF02469">
    <property type="entry name" value="Fasciclin"/>
    <property type="match status" value="1"/>
</dbReference>
<dbReference type="PROSITE" id="PS50213">
    <property type="entry name" value="FAS1"/>
    <property type="match status" value="1"/>
</dbReference>
<dbReference type="PANTHER" id="PTHR10900">
    <property type="entry name" value="PERIOSTIN-RELATED"/>
    <property type="match status" value="1"/>
</dbReference>
<evidence type="ECO:0000259" key="1">
    <source>
        <dbReference type="PROSITE" id="PS50213"/>
    </source>
</evidence>